<evidence type="ECO:0000313" key="1">
    <source>
        <dbReference type="EMBL" id="AHB50206.1"/>
    </source>
</evidence>
<dbReference type="AlphaFoldDB" id="V5SH41"/>
<dbReference type="KEGG" id="hni:W911_10920"/>
<keyword evidence="2" id="KW-1185">Reference proteome</keyword>
<dbReference type="HOGENOM" id="CLU_1822706_0_0_5"/>
<gene>
    <name evidence="1" type="ORF">W911_10920</name>
</gene>
<evidence type="ECO:0000313" key="2">
    <source>
        <dbReference type="Proteomes" id="UP000018542"/>
    </source>
</evidence>
<dbReference type="PATRIC" id="fig|1029756.8.peg.2270"/>
<sequence>MVLAPRAAAHSRYGSSLMRIPLSFAFGLATAVLVPAEAFATSTEAFHGRWEKVGQACQYSNEETEGDYFSIGADLFKYSSGFCPDPVFKLSGDRLSVTAHCTFGESEQSPVAEQFTLDDGELIANGTRLNGSYERCGPASD</sequence>
<organism evidence="1 2">
    <name type="scientific">Hyphomicrobium nitrativorans NL23</name>
    <dbReference type="NCBI Taxonomy" id="1029756"/>
    <lineage>
        <taxon>Bacteria</taxon>
        <taxon>Pseudomonadati</taxon>
        <taxon>Pseudomonadota</taxon>
        <taxon>Alphaproteobacteria</taxon>
        <taxon>Hyphomicrobiales</taxon>
        <taxon>Hyphomicrobiaceae</taxon>
        <taxon>Hyphomicrobium</taxon>
    </lineage>
</organism>
<dbReference type="EMBL" id="CP006912">
    <property type="protein sequence ID" value="AHB50206.1"/>
    <property type="molecule type" value="Genomic_DNA"/>
</dbReference>
<name>V5SH41_9HYPH</name>
<dbReference type="STRING" id="1029756.W911_10920"/>
<protein>
    <submittedName>
        <fullName evidence="1">Uncharacterized protein</fullName>
    </submittedName>
</protein>
<proteinExistence type="predicted"/>
<reference evidence="1 2" key="1">
    <citation type="journal article" date="2014" name="Genome Announc.">
        <title>Complete Genome Sequence of Hyphomicrobium nitrativorans Strain NL23, a Denitrifying Bacterium Isolated from Biofilm of a Methanol-Fed Denitrification System Treating Seawater at the Montreal Biodome.</title>
        <authorList>
            <person name="Martineau C."/>
            <person name="Villeneuve C."/>
            <person name="Mauffrey F."/>
            <person name="Villemur R."/>
        </authorList>
    </citation>
    <scope>NUCLEOTIDE SEQUENCE [LARGE SCALE GENOMIC DNA]</scope>
    <source>
        <strain evidence="1">NL23</strain>
    </source>
</reference>
<dbReference type="Proteomes" id="UP000018542">
    <property type="component" value="Chromosome"/>
</dbReference>
<accession>V5SH41</accession>